<protein>
    <submittedName>
        <fullName evidence="1">Uncharacterized protein</fullName>
    </submittedName>
</protein>
<name>A0AAV9EF06_ACOCL</name>
<accession>A0AAV9EF06</accession>
<evidence type="ECO:0000313" key="1">
    <source>
        <dbReference type="EMBL" id="KAK1312216.1"/>
    </source>
</evidence>
<keyword evidence="2" id="KW-1185">Reference proteome</keyword>
<evidence type="ECO:0000313" key="2">
    <source>
        <dbReference type="Proteomes" id="UP001180020"/>
    </source>
</evidence>
<dbReference type="PANTHER" id="PTHR37176:SF1">
    <property type="entry name" value="PROTEIN DOUBLE-STRAND BREAK FORMATION"/>
    <property type="match status" value="1"/>
</dbReference>
<dbReference type="Proteomes" id="UP001180020">
    <property type="component" value="Unassembled WGS sequence"/>
</dbReference>
<organism evidence="1 2">
    <name type="scientific">Acorus calamus</name>
    <name type="common">Sweet flag</name>
    <dbReference type="NCBI Taxonomy" id="4465"/>
    <lineage>
        <taxon>Eukaryota</taxon>
        <taxon>Viridiplantae</taxon>
        <taxon>Streptophyta</taxon>
        <taxon>Embryophyta</taxon>
        <taxon>Tracheophyta</taxon>
        <taxon>Spermatophyta</taxon>
        <taxon>Magnoliopsida</taxon>
        <taxon>Liliopsida</taxon>
        <taxon>Acoraceae</taxon>
        <taxon>Acorus</taxon>
    </lineage>
</organism>
<reference evidence="1" key="1">
    <citation type="journal article" date="2023" name="Nat. Commun.">
        <title>Diploid and tetraploid genomes of Acorus and the evolution of monocots.</title>
        <authorList>
            <person name="Ma L."/>
            <person name="Liu K.W."/>
            <person name="Li Z."/>
            <person name="Hsiao Y.Y."/>
            <person name="Qi Y."/>
            <person name="Fu T."/>
            <person name="Tang G.D."/>
            <person name="Zhang D."/>
            <person name="Sun W.H."/>
            <person name="Liu D.K."/>
            <person name="Li Y."/>
            <person name="Chen G.Z."/>
            <person name="Liu X.D."/>
            <person name="Liao X.Y."/>
            <person name="Jiang Y.T."/>
            <person name="Yu X."/>
            <person name="Hao Y."/>
            <person name="Huang J."/>
            <person name="Zhao X.W."/>
            <person name="Ke S."/>
            <person name="Chen Y.Y."/>
            <person name="Wu W.L."/>
            <person name="Hsu J.L."/>
            <person name="Lin Y.F."/>
            <person name="Huang M.D."/>
            <person name="Li C.Y."/>
            <person name="Huang L."/>
            <person name="Wang Z.W."/>
            <person name="Zhao X."/>
            <person name="Zhong W.Y."/>
            <person name="Peng D.H."/>
            <person name="Ahmad S."/>
            <person name="Lan S."/>
            <person name="Zhang J.S."/>
            <person name="Tsai W.C."/>
            <person name="Van de Peer Y."/>
            <person name="Liu Z.J."/>
        </authorList>
    </citation>
    <scope>NUCLEOTIDE SEQUENCE</scope>
    <source>
        <strain evidence="1">CP</strain>
    </source>
</reference>
<dbReference type="InterPro" id="IPR044969">
    <property type="entry name" value="DFO"/>
</dbReference>
<dbReference type="GO" id="GO:0042138">
    <property type="term" value="P:meiotic DNA double-strand break formation"/>
    <property type="evidence" value="ECO:0007669"/>
    <property type="project" value="InterPro"/>
</dbReference>
<gene>
    <name evidence="1" type="ORF">QJS10_CPA07g01186</name>
</gene>
<dbReference type="PANTHER" id="PTHR37176">
    <property type="entry name" value="F10K1.23"/>
    <property type="match status" value="1"/>
</dbReference>
<comment type="caution">
    <text evidence="1">The sequence shown here is derived from an EMBL/GenBank/DDBJ whole genome shotgun (WGS) entry which is preliminary data.</text>
</comment>
<reference evidence="1" key="2">
    <citation type="submission" date="2023-06" db="EMBL/GenBank/DDBJ databases">
        <authorList>
            <person name="Ma L."/>
            <person name="Liu K.-W."/>
            <person name="Li Z."/>
            <person name="Hsiao Y.-Y."/>
            <person name="Qi Y."/>
            <person name="Fu T."/>
            <person name="Tang G."/>
            <person name="Zhang D."/>
            <person name="Sun W.-H."/>
            <person name="Liu D.-K."/>
            <person name="Li Y."/>
            <person name="Chen G.-Z."/>
            <person name="Liu X.-D."/>
            <person name="Liao X.-Y."/>
            <person name="Jiang Y.-T."/>
            <person name="Yu X."/>
            <person name="Hao Y."/>
            <person name="Huang J."/>
            <person name="Zhao X.-W."/>
            <person name="Ke S."/>
            <person name="Chen Y.-Y."/>
            <person name="Wu W.-L."/>
            <person name="Hsu J.-L."/>
            <person name="Lin Y.-F."/>
            <person name="Huang M.-D."/>
            <person name="Li C.-Y."/>
            <person name="Huang L."/>
            <person name="Wang Z.-W."/>
            <person name="Zhao X."/>
            <person name="Zhong W.-Y."/>
            <person name="Peng D.-H."/>
            <person name="Ahmad S."/>
            <person name="Lan S."/>
            <person name="Zhang J.-S."/>
            <person name="Tsai W.-C."/>
            <person name="Van De Peer Y."/>
            <person name="Liu Z.-J."/>
        </authorList>
    </citation>
    <scope>NUCLEOTIDE SEQUENCE</scope>
    <source>
        <strain evidence="1">CP</strain>
        <tissue evidence="1">Leaves</tissue>
    </source>
</reference>
<sequence>MEKKMRARSNADIGCHCVAWFLRTLCRFGDGALRILESVLSSRDVRSLSEIRSVLRAFTRSESVSAFQEVSGRSAEQRLIVVEFFVRAFALIGDVKMRI</sequence>
<dbReference type="AlphaFoldDB" id="A0AAV9EF06"/>
<proteinExistence type="predicted"/>
<dbReference type="EMBL" id="JAUJYO010000007">
    <property type="protein sequence ID" value="KAK1312216.1"/>
    <property type="molecule type" value="Genomic_DNA"/>
</dbReference>